<dbReference type="PROSITE" id="PS00028">
    <property type="entry name" value="ZINC_FINGER_C2H2_1"/>
    <property type="match status" value="2"/>
</dbReference>
<keyword evidence="6" id="KW-0539">Nucleus</keyword>
<feature type="compositionally biased region" description="Acidic residues" evidence="8">
    <location>
        <begin position="306"/>
        <end position="329"/>
    </location>
</feature>
<feature type="region of interest" description="Disordered" evidence="8">
    <location>
        <begin position="1"/>
        <end position="24"/>
    </location>
</feature>
<keyword evidence="2" id="KW-0479">Metal-binding</keyword>
<dbReference type="PROSITE" id="PS50157">
    <property type="entry name" value="ZINC_FINGER_C2H2_2"/>
    <property type="match status" value="3"/>
</dbReference>
<dbReference type="GO" id="GO:0008270">
    <property type="term" value="F:zinc ion binding"/>
    <property type="evidence" value="ECO:0007669"/>
    <property type="project" value="UniProtKB-KW"/>
</dbReference>
<dbReference type="SMART" id="SM00355">
    <property type="entry name" value="ZnF_C2H2"/>
    <property type="match status" value="3"/>
</dbReference>
<dbReference type="PANTHER" id="PTHR45718:SF4">
    <property type="entry name" value="TRANSCRIPTIONAL ACTIVATOR CUBITUS INTERRUPTUS"/>
    <property type="match status" value="1"/>
</dbReference>
<feature type="domain" description="C2H2-type" evidence="9">
    <location>
        <begin position="42"/>
        <end position="72"/>
    </location>
</feature>
<evidence type="ECO:0000256" key="4">
    <source>
        <dbReference type="ARBA" id="ARBA00022771"/>
    </source>
</evidence>
<evidence type="ECO:0000313" key="11">
    <source>
        <dbReference type="Proteomes" id="UP000077051"/>
    </source>
</evidence>
<dbReference type="InterPro" id="IPR013087">
    <property type="entry name" value="Znf_C2H2_type"/>
</dbReference>
<keyword evidence="4 7" id="KW-0863">Zinc-finger</keyword>
<feature type="region of interest" description="Disordered" evidence="8">
    <location>
        <begin position="168"/>
        <end position="213"/>
    </location>
</feature>
<feature type="region of interest" description="Disordered" evidence="8">
    <location>
        <begin position="228"/>
        <end position="249"/>
    </location>
</feature>
<dbReference type="Gene3D" id="3.30.160.60">
    <property type="entry name" value="Classic Zinc Finger"/>
    <property type="match status" value="2"/>
</dbReference>
<dbReference type="STRING" id="747725.A0A168JJA9"/>
<dbReference type="VEuPathDB" id="FungiDB:MUCCIDRAFT_184927"/>
<dbReference type="InterPro" id="IPR043359">
    <property type="entry name" value="GLI-like"/>
</dbReference>
<feature type="compositionally biased region" description="Low complexity" evidence="8">
    <location>
        <begin position="168"/>
        <end position="196"/>
    </location>
</feature>
<dbReference type="PANTHER" id="PTHR45718">
    <property type="entry name" value="TRANSCRIPTIONAL ACTIVATOR CUBITUS INTERRUPTUS"/>
    <property type="match status" value="1"/>
</dbReference>
<dbReference type="EMBL" id="AMYB01000006">
    <property type="protein sequence ID" value="OAD01273.1"/>
    <property type="molecule type" value="Genomic_DNA"/>
</dbReference>
<evidence type="ECO:0000259" key="9">
    <source>
        <dbReference type="PROSITE" id="PS50157"/>
    </source>
</evidence>
<keyword evidence="5" id="KW-0862">Zinc</keyword>
<proteinExistence type="predicted"/>
<evidence type="ECO:0000256" key="2">
    <source>
        <dbReference type="ARBA" id="ARBA00022723"/>
    </source>
</evidence>
<accession>A0A168JJA9</accession>
<organism evidence="10 11">
    <name type="scientific">Mucor lusitanicus CBS 277.49</name>
    <dbReference type="NCBI Taxonomy" id="747725"/>
    <lineage>
        <taxon>Eukaryota</taxon>
        <taxon>Fungi</taxon>
        <taxon>Fungi incertae sedis</taxon>
        <taxon>Mucoromycota</taxon>
        <taxon>Mucoromycotina</taxon>
        <taxon>Mucoromycetes</taxon>
        <taxon>Mucorales</taxon>
        <taxon>Mucorineae</taxon>
        <taxon>Mucoraceae</taxon>
        <taxon>Mucor</taxon>
    </lineage>
</organism>
<evidence type="ECO:0000256" key="5">
    <source>
        <dbReference type="ARBA" id="ARBA00022833"/>
    </source>
</evidence>
<protein>
    <submittedName>
        <fullName evidence="10">C2H2-type zinc finger transcription factor</fullName>
    </submittedName>
</protein>
<dbReference type="OrthoDB" id="3437960at2759"/>
<comment type="caution">
    <text evidence="10">The sequence shown here is derived from an EMBL/GenBank/DDBJ whole genome shotgun (WGS) entry which is preliminary data.</text>
</comment>
<dbReference type="GO" id="GO:0000978">
    <property type="term" value="F:RNA polymerase II cis-regulatory region sequence-specific DNA binding"/>
    <property type="evidence" value="ECO:0007669"/>
    <property type="project" value="TreeGrafter"/>
</dbReference>
<keyword evidence="3" id="KW-0677">Repeat</keyword>
<dbReference type="GO" id="GO:0005634">
    <property type="term" value="C:nucleus"/>
    <property type="evidence" value="ECO:0007669"/>
    <property type="project" value="UniProtKB-SubCell"/>
</dbReference>
<evidence type="ECO:0000256" key="7">
    <source>
        <dbReference type="PROSITE-ProRule" id="PRU00042"/>
    </source>
</evidence>
<gene>
    <name evidence="10" type="ORF">MUCCIDRAFT_184927</name>
</gene>
<dbReference type="InterPro" id="IPR036236">
    <property type="entry name" value="Znf_C2H2_sf"/>
</dbReference>
<feature type="domain" description="C2H2-type" evidence="9">
    <location>
        <begin position="75"/>
        <end position="107"/>
    </location>
</feature>
<comment type="subcellular location">
    <subcellularLocation>
        <location evidence="1">Nucleus</location>
    </subcellularLocation>
</comment>
<evidence type="ECO:0000256" key="3">
    <source>
        <dbReference type="ARBA" id="ARBA00022737"/>
    </source>
</evidence>
<dbReference type="InterPro" id="IPR056436">
    <property type="entry name" value="Znf-C2H2_ZIC1-5/GLI1-3-like"/>
</dbReference>
<dbReference type="GO" id="GO:0000981">
    <property type="term" value="F:DNA-binding transcription factor activity, RNA polymerase II-specific"/>
    <property type="evidence" value="ECO:0007669"/>
    <property type="project" value="TreeGrafter"/>
</dbReference>
<evidence type="ECO:0000313" key="10">
    <source>
        <dbReference type="EMBL" id="OAD01273.1"/>
    </source>
</evidence>
<evidence type="ECO:0000256" key="8">
    <source>
        <dbReference type="SAM" id="MobiDB-lite"/>
    </source>
</evidence>
<dbReference type="Pfam" id="PF23561">
    <property type="entry name" value="zf-C2H2_15"/>
    <property type="match status" value="1"/>
</dbReference>
<dbReference type="Proteomes" id="UP000077051">
    <property type="component" value="Unassembled WGS sequence"/>
</dbReference>
<name>A0A168JJA9_MUCCL</name>
<dbReference type="AlphaFoldDB" id="A0A168JJA9"/>
<evidence type="ECO:0000256" key="1">
    <source>
        <dbReference type="ARBA" id="ARBA00004123"/>
    </source>
</evidence>
<reference evidence="10 11" key="1">
    <citation type="submission" date="2015-06" db="EMBL/GenBank/DDBJ databases">
        <title>Expansion of signal transduction pathways in fungi by whole-genome duplication.</title>
        <authorList>
            <consortium name="DOE Joint Genome Institute"/>
            <person name="Corrochano L.M."/>
            <person name="Kuo A."/>
            <person name="Marcet-Houben M."/>
            <person name="Polaino S."/>
            <person name="Salamov A."/>
            <person name="Villalobos J.M."/>
            <person name="Alvarez M.I."/>
            <person name="Avalos J."/>
            <person name="Benito E.P."/>
            <person name="Benoit I."/>
            <person name="Burger G."/>
            <person name="Camino L.P."/>
            <person name="Canovas D."/>
            <person name="Cerda-Olmedo E."/>
            <person name="Cheng J.-F."/>
            <person name="Dominguez A."/>
            <person name="Elias M."/>
            <person name="Eslava A.P."/>
            <person name="Glaser F."/>
            <person name="Grimwood J."/>
            <person name="Gutierrez G."/>
            <person name="Heitman J."/>
            <person name="Henrissat B."/>
            <person name="Iturriaga E.A."/>
            <person name="Lang B.F."/>
            <person name="Lavin J.L."/>
            <person name="Lee S."/>
            <person name="Li W."/>
            <person name="Lindquist E."/>
            <person name="Lopez-Garcia S."/>
            <person name="Luque E.M."/>
            <person name="Marcos A.T."/>
            <person name="Martin J."/>
            <person name="Mccluskey K."/>
            <person name="Medina H.R."/>
            <person name="Miralles-Duran A."/>
            <person name="Miyazaki A."/>
            <person name="Munoz-Torres E."/>
            <person name="Oguiza J.A."/>
            <person name="Ohm R."/>
            <person name="Olmedo M."/>
            <person name="Orejas M."/>
            <person name="Ortiz-Castellanos L."/>
            <person name="Pisabarro A.G."/>
            <person name="Rodriguez-Romero J."/>
            <person name="Ruiz-Herrera J."/>
            <person name="Ruiz-Vazquez R."/>
            <person name="Sanz C."/>
            <person name="Schackwitz W."/>
            <person name="Schmutz J."/>
            <person name="Shahriari M."/>
            <person name="Shelest E."/>
            <person name="Silva-Franco F."/>
            <person name="Soanes D."/>
            <person name="Syed K."/>
            <person name="Tagua V.G."/>
            <person name="Talbot N.J."/>
            <person name="Thon M."/>
            <person name="De Vries R.P."/>
            <person name="Wiebenga A."/>
            <person name="Yadav J.S."/>
            <person name="Braun E.L."/>
            <person name="Baker S."/>
            <person name="Garre V."/>
            <person name="Horwitz B."/>
            <person name="Torres-Martinez S."/>
            <person name="Idnurm A."/>
            <person name="Herrera-Estrella A."/>
            <person name="Gabaldon T."/>
            <person name="Grigoriev I.V."/>
        </authorList>
    </citation>
    <scope>NUCLEOTIDE SEQUENCE [LARGE SCALE GENOMIC DNA]</scope>
    <source>
        <strain evidence="10 11">CBS 277.49</strain>
    </source>
</reference>
<sequence>MAEHQHLPSFQQTTPFPPIPHHHDIVDHDQHHAARATDDSQLVCHWNHCLKVFPNHTTLADHLSEDHIGWKKGGYSCDWDNCSRQGAKCHNRFALIMHLRIHTGEKPFECKAPNCGQTFGRMDALARHKKAEHGEGITEKSIKPAHSTSIIPLLNTPTAASAAATTLSPAHMPPLSTTTPLSSSSSSKQKKTSSSSINANNKRMATPSLDILSKNKRHKVHEDWYSKQQDLKYSEHPSNSTTTSKKDLNRGTAYSQYRLAKAQLAYILRENEMLQDEYEITQKKLKRMKTERRVLLDALMNREMEQQDAAEEDEAEAVDEEEDEEDLQEDVLSHIKAA</sequence>
<evidence type="ECO:0000256" key="6">
    <source>
        <dbReference type="ARBA" id="ARBA00023242"/>
    </source>
</evidence>
<feature type="region of interest" description="Disordered" evidence="8">
    <location>
        <begin position="302"/>
        <end position="338"/>
    </location>
</feature>
<feature type="domain" description="C2H2-type" evidence="9">
    <location>
        <begin position="108"/>
        <end position="133"/>
    </location>
</feature>
<dbReference type="SUPFAM" id="SSF57667">
    <property type="entry name" value="beta-beta-alpha zinc fingers"/>
    <property type="match status" value="2"/>
</dbReference>
<keyword evidence="11" id="KW-1185">Reference proteome</keyword>